<sequence>MAEQKASNVVFHAREAKSFNLRVNNSATKHLPGVQCVETDVPAPAAAGFRITTKYWPHWDSRALTIKISVVITRTHNQRFKVVTGHIDLPSRTGLPVPHVVHRRELVPATGECEGGISLLAKRADVEANCVVNGHFTAVCTVAVARGWPPLLLPTPTRLDYDISMIPDLADVSFQVEGETFRAHRLVLAARSPVFKAELYGQMAESKASSITIHDMRAPTFKFMLEYMYHGLLPAVAADMDDAALKMEFQHLYVAADRYGLDTLREMCEEVLCATISVSTVLSNLVFAEERTCGKCHKLKSRCLEFLAVGENFKEVGVTNEKVEIMKDAPSLLAEVQNWFTLLRRFVAAPRFLQSRVKIYLFLQKKWGYCSSRKCIFRVG</sequence>
<dbReference type="SUPFAM" id="SSF54695">
    <property type="entry name" value="POZ domain"/>
    <property type="match status" value="1"/>
</dbReference>
<dbReference type="SMART" id="SM00225">
    <property type="entry name" value="BTB"/>
    <property type="match status" value="1"/>
</dbReference>
<evidence type="ECO:0000259" key="3">
    <source>
        <dbReference type="PROSITE" id="PS50097"/>
    </source>
</evidence>
<dbReference type="EMBL" id="CM008047">
    <property type="protein sequence ID" value="PAN11989.1"/>
    <property type="molecule type" value="Genomic_DNA"/>
</dbReference>
<dbReference type="Pfam" id="PF00651">
    <property type="entry name" value="BTB"/>
    <property type="match status" value="1"/>
</dbReference>
<gene>
    <name evidence="4" type="ORF">PAHAL_2G233500</name>
</gene>
<dbReference type="PANTHER" id="PTHR26379">
    <property type="entry name" value="BTB/POZ AND MATH DOMAIN-CONTAINING PROTEIN 1"/>
    <property type="match status" value="1"/>
</dbReference>
<proteinExistence type="inferred from homology"/>
<comment type="pathway">
    <text evidence="1">Protein modification; protein ubiquitination.</text>
</comment>
<feature type="domain" description="BTB" evidence="3">
    <location>
        <begin position="170"/>
        <end position="237"/>
    </location>
</feature>
<dbReference type="Gene3D" id="3.30.710.10">
    <property type="entry name" value="Potassium Channel Kv1.1, Chain A"/>
    <property type="match status" value="1"/>
</dbReference>
<dbReference type="PROSITE" id="PS50097">
    <property type="entry name" value="BTB"/>
    <property type="match status" value="1"/>
</dbReference>
<dbReference type="PANTHER" id="PTHR26379:SF469">
    <property type="entry name" value="MAB1"/>
    <property type="match status" value="1"/>
</dbReference>
<protein>
    <recommendedName>
        <fullName evidence="3">BTB domain-containing protein</fullName>
    </recommendedName>
</protein>
<accession>A0A2S3GZA9</accession>
<dbReference type="Gene3D" id="1.25.40.420">
    <property type="match status" value="1"/>
</dbReference>
<dbReference type="Pfam" id="PF24570">
    <property type="entry name" value="BACK_BPM_SPOP"/>
    <property type="match status" value="1"/>
</dbReference>
<evidence type="ECO:0000256" key="1">
    <source>
        <dbReference type="ARBA" id="ARBA00004906"/>
    </source>
</evidence>
<organism evidence="4">
    <name type="scientific">Panicum hallii</name>
    <dbReference type="NCBI Taxonomy" id="206008"/>
    <lineage>
        <taxon>Eukaryota</taxon>
        <taxon>Viridiplantae</taxon>
        <taxon>Streptophyta</taxon>
        <taxon>Embryophyta</taxon>
        <taxon>Tracheophyta</taxon>
        <taxon>Spermatophyta</taxon>
        <taxon>Magnoliopsida</taxon>
        <taxon>Liliopsida</taxon>
        <taxon>Poales</taxon>
        <taxon>Poaceae</taxon>
        <taxon>PACMAD clade</taxon>
        <taxon>Panicoideae</taxon>
        <taxon>Panicodae</taxon>
        <taxon>Paniceae</taxon>
        <taxon>Panicinae</taxon>
        <taxon>Panicum</taxon>
        <taxon>Panicum sect. Panicum</taxon>
    </lineage>
</organism>
<evidence type="ECO:0000256" key="2">
    <source>
        <dbReference type="ARBA" id="ARBA00010846"/>
    </source>
</evidence>
<dbReference type="InterPro" id="IPR011333">
    <property type="entry name" value="SKP1/BTB/POZ_sf"/>
</dbReference>
<comment type="similarity">
    <text evidence="2">Belongs to the Tdpoz family.</text>
</comment>
<dbReference type="Proteomes" id="UP000243499">
    <property type="component" value="Chromosome 2"/>
</dbReference>
<reference evidence="4" key="1">
    <citation type="submission" date="2018-04" db="EMBL/GenBank/DDBJ databases">
        <title>WGS assembly of Panicum hallii.</title>
        <authorList>
            <person name="Lovell J."/>
            <person name="Jenkins J."/>
            <person name="Lowry D."/>
            <person name="Mamidi S."/>
            <person name="Sreedasyam A."/>
            <person name="Weng X."/>
            <person name="Barry K."/>
            <person name="Bonette J."/>
            <person name="Campitelli B."/>
            <person name="Daum C."/>
            <person name="Gordon S."/>
            <person name="Gould B."/>
            <person name="Lipzen A."/>
            <person name="Macqueen A."/>
            <person name="Palacio-Mejia J."/>
            <person name="Plott C."/>
            <person name="Shakirov E."/>
            <person name="Shu S."/>
            <person name="Yoshinaga Y."/>
            <person name="Zane M."/>
            <person name="Rokhsar D."/>
            <person name="Grimwood J."/>
            <person name="Schmutz J."/>
            <person name="Juenger T."/>
        </authorList>
    </citation>
    <scope>NUCLEOTIDE SEQUENCE [LARGE SCALE GENOMIC DNA]</scope>
    <source>
        <strain evidence="4">FIL2</strain>
    </source>
</reference>
<dbReference type="InterPro" id="IPR000210">
    <property type="entry name" value="BTB/POZ_dom"/>
</dbReference>
<dbReference type="AlphaFoldDB" id="A0A2S3GZA9"/>
<dbReference type="GO" id="GO:0016567">
    <property type="term" value="P:protein ubiquitination"/>
    <property type="evidence" value="ECO:0007669"/>
    <property type="project" value="InterPro"/>
</dbReference>
<dbReference type="Gramene" id="PAN11989">
    <property type="protein sequence ID" value="PAN11989"/>
    <property type="gene ID" value="PAHAL_2G233500"/>
</dbReference>
<dbReference type="InterPro" id="IPR045005">
    <property type="entry name" value="BPM1-6"/>
</dbReference>
<evidence type="ECO:0000313" key="4">
    <source>
        <dbReference type="EMBL" id="PAN11989.1"/>
    </source>
</evidence>
<name>A0A2S3GZA9_9POAL</name>
<dbReference type="InterPro" id="IPR056423">
    <property type="entry name" value="BACK_BPM_SPOP"/>
</dbReference>